<evidence type="ECO:0008006" key="8">
    <source>
        <dbReference type="Google" id="ProtNLM"/>
    </source>
</evidence>
<dbReference type="Gene3D" id="1.10.10.60">
    <property type="entry name" value="Homeodomain-like"/>
    <property type="match status" value="1"/>
</dbReference>
<protein>
    <recommendedName>
        <fullName evidence="8">HTH araC/xylS-type domain-containing protein</fullName>
    </recommendedName>
</protein>
<keyword evidence="3" id="KW-0804">Transcription</keyword>
<evidence type="ECO:0000256" key="1">
    <source>
        <dbReference type="ARBA" id="ARBA00023015"/>
    </source>
</evidence>
<dbReference type="InterPro" id="IPR009057">
    <property type="entry name" value="Homeodomain-like_sf"/>
</dbReference>
<keyword evidence="2" id="KW-0238">DNA-binding</keyword>
<name>A0A2S9VBB4_9ALTE</name>
<keyword evidence="1" id="KW-0805">Transcription regulation</keyword>
<proteinExistence type="predicted"/>
<dbReference type="PANTHER" id="PTHR47894">
    <property type="entry name" value="HTH-TYPE TRANSCRIPTIONAL REGULATOR GADX"/>
    <property type="match status" value="1"/>
</dbReference>
<dbReference type="PANTHER" id="PTHR47894:SF1">
    <property type="entry name" value="HTH-TYPE TRANSCRIPTIONAL REGULATOR VQSM"/>
    <property type="match status" value="1"/>
</dbReference>
<feature type="domain" description="HDOD" evidence="5">
    <location>
        <begin position="341"/>
        <end position="536"/>
    </location>
</feature>
<dbReference type="Pfam" id="PF08668">
    <property type="entry name" value="HDOD"/>
    <property type="match status" value="1"/>
</dbReference>
<reference evidence="7" key="1">
    <citation type="journal article" date="2020" name="Int. J. Syst. Evol. Microbiol.">
        <title>Alteromonas alba sp. nov., a marine bacterium isolated from the seawater of the West Pacific Ocean.</title>
        <authorList>
            <person name="Sun C."/>
            <person name="Wu Y.-H."/>
            <person name="Xamxidin M."/>
            <person name="Cheng H."/>
            <person name="Xu X.-W."/>
        </authorList>
    </citation>
    <scope>NUCLEOTIDE SEQUENCE [LARGE SCALE GENOMIC DNA]</scope>
    <source>
        <strain evidence="7">190</strain>
    </source>
</reference>
<sequence>MSVTYTGTFWSAVTRALLSLRRDKSLSTEDESTALLALGDIESGDYPVTALNEKLAFLSKNDSPQRIGQSLLGYLDFNKMGTFHCFLSMARDINAALDALHTFESPLFEASEEIQINKTDDEVTLTINAGILADMEPFVVAFLLALFRHLAGRNFDFNQVELVHEHPGWLLASVSEAHCSHHHPALAVTFDARWLASPSFFYSPKLQLVLVKNLQPAGEGGFKQDLVDAFKQFDTPARIRSEAVGELLGMSESVFRRKLKQEKLSFSALLKSHIHERSINGLLSGEKVDVLAESLGFSDRRSFDRSFKEFTGISPGQLRQVGSRLRFQRGNQALIEVTENLPPLPETISHIVNLSDEQLTVSRLVKLIEPDPVFLAHIIGKASKALYGSVPQSLEQAIGRNLGVNNVRNLAVLFAAQQYLTVQSVHPNIERLIDAMLLSNALFETLFASEYSSDDKALIAQLTLFGPLALLLIFHTEHLDASLFFEQWQNASSFDEFQSALAAEHNLCLYGASSLLLVRWGFTSKVNQTLWRLCQEPDAKVNQRIRCCHELAFNSLCFNQAQIHDEQLADVLSEQQLTEAIELLANW</sequence>
<dbReference type="OrthoDB" id="9770715at2"/>
<evidence type="ECO:0000259" key="5">
    <source>
        <dbReference type="PROSITE" id="PS51833"/>
    </source>
</evidence>
<dbReference type="GO" id="GO:0005829">
    <property type="term" value="C:cytosol"/>
    <property type="evidence" value="ECO:0007669"/>
    <property type="project" value="TreeGrafter"/>
</dbReference>
<accession>A0A2S9VBB4</accession>
<organism evidence="6 7">
    <name type="scientific">Alteromonas alba</name>
    <dbReference type="NCBI Taxonomy" id="2079529"/>
    <lineage>
        <taxon>Bacteria</taxon>
        <taxon>Pseudomonadati</taxon>
        <taxon>Pseudomonadota</taxon>
        <taxon>Gammaproteobacteria</taxon>
        <taxon>Alteromonadales</taxon>
        <taxon>Alteromonadaceae</taxon>
        <taxon>Alteromonas/Salinimonas group</taxon>
        <taxon>Alteromonas</taxon>
    </lineage>
</organism>
<dbReference type="Gene3D" id="1.10.3210.10">
    <property type="entry name" value="Hypothetical protein af1432"/>
    <property type="match status" value="1"/>
</dbReference>
<dbReference type="EMBL" id="PVNP01000089">
    <property type="protein sequence ID" value="PRO73757.1"/>
    <property type="molecule type" value="Genomic_DNA"/>
</dbReference>
<dbReference type="RefSeq" id="WP_105934503.1">
    <property type="nucleotide sequence ID" value="NZ_PVNP01000089.1"/>
</dbReference>
<dbReference type="InterPro" id="IPR013976">
    <property type="entry name" value="HDOD"/>
</dbReference>
<feature type="domain" description="HTH araC/xylS-type" evidence="4">
    <location>
        <begin position="225"/>
        <end position="321"/>
    </location>
</feature>
<dbReference type="GO" id="GO:0003700">
    <property type="term" value="F:DNA-binding transcription factor activity"/>
    <property type="evidence" value="ECO:0007669"/>
    <property type="project" value="InterPro"/>
</dbReference>
<evidence type="ECO:0000259" key="4">
    <source>
        <dbReference type="PROSITE" id="PS01124"/>
    </source>
</evidence>
<dbReference type="PROSITE" id="PS01124">
    <property type="entry name" value="HTH_ARAC_FAMILY_2"/>
    <property type="match status" value="1"/>
</dbReference>
<dbReference type="SUPFAM" id="SSF109604">
    <property type="entry name" value="HD-domain/PDEase-like"/>
    <property type="match status" value="1"/>
</dbReference>
<gene>
    <name evidence="6" type="ORF">C6Y40_10155</name>
</gene>
<evidence type="ECO:0000256" key="3">
    <source>
        <dbReference type="ARBA" id="ARBA00023163"/>
    </source>
</evidence>
<dbReference type="SMART" id="SM00342">
    <property type="entry name" value="HTH_ARAC"/>
    <property type="match status" value="1"/>
</dbReference>
<dbReference type="InterPro" id="IPR018060">
    <property type="entry name" value="HTH_AraC"/>
</dbReference>
<keyword evidence="7" id="KW-1185">Reference proteome</keyword>
<evidence type="ECO:0000313" key="6">
    <source>
        <dbReference type="EMBL" id="PRO73757.1"/>
    </source>
</evidence>
<evidence type="ECO:0000256" key="2">
    <source>
        <dbReference type="ARBA" id="ARBA00023125"/>
    </source>
</evidence>
<dbReference type="Proteomes" id="UP000238949">
    <property type="component" value="Unassembled WGS sequence"/>
</dbReference>
<evidence type="ECO:0000313" key="7">
    <source>
        <dbReference type="Proteomes" id="UP000238949"/>
    </source>
</evidence>
<dbReference type="SUPFAM" id="SSF46689">
    <property type="entry name" value="Homeodomain-like"/>
    <property type="match status" value="1"/>
</dbReference>
<dbReference type="Pfam" id="PF12833">
    <property type="entry name" value="HTH_18"/>
    <property type="match status" value="1"/>
</dbReference>
<comment type="caution">
    <text evidence="6">The sequence shown here is derived from an EMBL/GenBank/DDBJ whole genome shotgun (WGS) entry which is preliminary data.</text>
</comment>
<dbReference type="GO" id="GO:0000976">
    <property type="term" value="F:transcription cis-regulatory region binding"/>
    <property type="evidence" value="ECO:0007669"/>
    <property type="project" value="TreeGrafter"/>
</dbReference>
<dbReference type="AlphaFoldDB" id="A0A2S9VBB4"/>
<dbReference type="PROSITE" id="PS51833">
    <property type="entry name" value="HDOD"/>
    <property type="match status" value="1"/>
</dbReference>